<dbReference type="CDD" id="cd08704">
    <property type="entry name" value="Met_tRNA_FMT_C"/>
    <property type="match status" value="1"/>
</dbReference>
<dbReference type="NCBIfam" id="TIGR00460">
    <property type="entry name" value="fmt"/>
    <property type="match status" value="1"/>
</dbReference>
<dbReference type="CDD" id="cd08646">
    <property type="entry name" value="FMT_core_Met-tRNA-FMT_N"/>
    <property type="match status" value="1"/>
</dbReference>
<dbReference type="PANTHER" id="PTHR11138">
    <property type="entry name" value="METHIONYL-TRNA FORMYLTRANSFERASE"/>
    <property type="match status" value="1"/>
</dbReference>
<dbReference type="InterPro" id="IPR005793">
    <property type="entry name" value="Formyl_trans_C"/>
</dbReference>
<dbReference type="Gene3D" id="3.40.50.12230">
    <property type="match status" value="1"/>
</dbReference>
<dbReference type="EC" id="2.1.2.9" evidence="2 5"/>
<protein>
    <recommendedName>
        <fullName evidence="2 5">Methionyl-tRNA formyltransferase</fullName>
        <ecNumber evidence="2 5">2.1.2.9</ecNumber>
    </recommendedName>
</protein>
<dbReference type="InterPro" id="IPR036477">
    <property type="entry name" value="Formyl_transf_N_sf"/>
</dbReference>
<evidence type="ECO:0000259" key="6">
    <source>
        <dbReference type="Pfam" id="PF00551"/>
    </source>
</evidence>
<dbReference type="GO" id="GO:0004479">
    <property type="term" value="F:methionyl-tRNA formyltransferase activity"/>
    <property type="evidence" value="ECO:0007669"/>
    <property type="project" value="UniProtKB-UniRule"/>
</dbReference>
<evidence type="ECO:0000256" key="2">
    <source>
        <dbReference type="ARBA" id="ARBA00012261"/>
    </source>
</evidence>
<keyword evidence="4 5" id="KW-0648">Protein biosynthesis</keyword>
<dbReference type="PANTHER" id="PTHR11138:SF5">
    <property type="entry name" value="METHIONYL-TRNA FORMYLTRANSFERASE, MITOCHONDRIAL"/>
    <property type="match status" value="1"/>
</dbReference>
<dbReference type="FunFam" id="3.40.50.170:FF:000004">
    <property type="entry name" value="Methionyl-tRNA formyltransferase"/>
    <property type="match status" value="1"/>
</dbReference>
<dbReference type="SUPFAM" id="SSF53328">
    <property type="entry name" value="Formyltransferase"/>
    <property type="match status" value="1"/>
</dbReference>
<dbReference type="InterPro" id="IPR011034">
    <property type="entry name" value="Formyl_transferase-like_C_sf"/>
</dbReference>
<dbReference type="InterPro" id="IPR044135">
    <property type="entry name" value="Met-tRNA-FMT_C"/>
</dbReference>
<evidence type="ECO:0000256" key="3">
    <source>
        <dbReference type="ARBA" id="ARBA00022679"/>
    </source>
</evidence>
<dbReference type="GO" id="GO:0005829">
    <property type="term" value="C:cytosol"/>
    <property type="evidence" value="ECO:0007669"/>
    <property type="project" value="TreeGrafter"/>
</dbReference>
<evidence type="ECO:0000256" key="4">
    <source>
        <dbReference type="ARBA" id="ARBA00022917"/>
    </source>
</evidence>
<reference evidence="8 9" key="1">
    <citation type="submission" date="2020-07" db="EMBL/GenBank/DDBJ databases">
        <authorList>
            <person name="Criscuolo A."/>
        </authorList>
    </citation>
    <scope>NUCLEOTIDE SEQUENCE [LARGE SCALE GENOMIC DNA]</scope>
    <source>
        <strain evidence="8">CIP111649</strain>
    </source>
</reference>
<accession>A0A6V7RND1</accession>
<feature type="domain" description="Formyl transferase C-terminal" evidence="7">
    <location>
        <begin position="203"/>
        <end position="299"/>
    </location>
</feature>
<keyword evidence="9" id="KW-1185">Reference proteome</keyword>
<comment type="similarity">
    <text evidence="1 5">Belongs to the Fmt family.</text>
</comment>
<gene>
    <name evidence="5 8" type="primary">fmt</name>
    <name evidence="8" type="ORF">JEODO184_01629</name>
</gene>
<dbReference type="AlphaFoldDB" id="A0A6V7RND1"/>
<dbReference type="SUPFAM" id="SSF50486">
    <property type="entry name" value="FMT C-terminal domain-like"/>
    <property type="match status" value="1"/>
</dbReference>
<dbReference type="EMBL" id="CAJEWD010000008">
    <property type="protein sequence ID" value="CAD2079227.1"/>
    <property type="molecule type" value="Genomic_DNA"/>
</dbReference>
<dbReference type="InterPro" id="IPR001555">
    <property type="entry name" value="GART_AS"/>
</dbReference>
<feature type="domain" description="Formyl transferase N-terminal" evidence="6">
    <location>
        <begin position="3"/>
        <end position="177"/>
    </location>
</feature>
<proteinExistence type="inferred from homology"/>
<evidence type="ECO:0000259" key="7">
    <source>
        <dbReference type="Pfam" id="PF02911"/>
    </source>
</evidence>
<comment type="caution">
    <text evidence="8">The sequence shown here is derived from an EMBL/GenBank/DDBJ whole genome shotgun (WGS) entry which is preliminary data.</text>
</comment>
<comment type="function">
    <text evidence="5">Attaches a formyl group to the free amino group of methionyl-tRNA(fMet). The formyl group appears to play a dual role in the initiator identity of N-formylmethionyl-tRNA by promoting its recognition by IF2 and preventing the misappropriation of this tRNA by the elongation apparatus.</text>
</comment>
<organism evidence="8 9">
    <name type="scientific">Jeotgalicoccus meleagridis</name>
    <dbReference type="NCBI Taxonomy" id="2759181"/>
    <lineage>
        <taxon>Bacteria</taxon>
        <taxon>Bacillati</taxon>
        <taxon>Bacillota</taxon>
        <taxon>Bacilli</taxon>
        <taxon>Bacillales</taxon>
        <taxon>Staphylococcaceae</taxon>
        <taxon>Jeotgalicoccus</taxon>
    </lineage>
</organism>
<evidence type="ECO:0000256" key="1">
    <source>
        <dbReference type="ARBA" id="ARBA00010699"/>
    </source>
</evidence>
<dbReference type="Proteomes" id="UP000589351">
    <property type="component" value="Unassembled WGS sequence"/>
</dbReference>
<dbReference type="Pfam" id="PF00551">
    <property type="entry name" value="Formyl_trans_N"/>
    <property type="match status" value="1"/>
</dbReference>
<evidence type="ECO:0000313" key="8">
    <source>
        <dbReference type="EMBL" id="CAD2079227.1"/>
    </source>
</evidence>
<dbReference type="PROSITE" id="PS00373">
    <property type="entry name" value="GART"/>
    <property type="match status" value="1"/>
</dbReference>
<name>A0A6V7RND1_9STAP</name>
<dbReference type="HAMAP" id="MF_00182">
    <property type="entry name" value="Formyl_trans"/>
    <property type="match status" value="1"/>
</dbReference>
<dbReference type="RefSeq" id="WP_185126097.1">
    <property type="nucleotide sequence ID" value="NZ_CAJEWD010000008.1"/>
</dbReference>
<sequence>MTKIIFMGTPDFSVPILKEVHKKYGVDLVITQPARPVGRKKVMTDPPVAVLAKLLGIEVYQPESMTTDEAYDKVKEISPDLLITAAFGQILPKRVLDLAKLGAINVHASLLPKHRGGAPIHRALINGDDKTGVTIMYMEEKLDAGNIISSAEIEIKDDDNTGSLFTKLSQLGAKLLDETMPKIIAGENDSIKQDDQEATFSPNISKSDEVIDFTLPVRDVFNHIRGLSPWPVGHTTVDGKRLKIFSAKLTDDKSEAAAGTIVGKTEDGFSVVTGDGYLINLTEVQLSGKKKSDAKNFISNNSHLIGERLGAHYDS</sequence>
<comment type="catalytic activity">
    <reaction evidence="5">
        <text>L-methionyl-tRNA(fMet) + (6R)-10-formyltetrahydrofolate = N-formyl-L-methionyl-tRNA(fMet) + (6S)-5,6,7,8-tetrahydrofolate + H(+)</text>
        <dbReference type="Rhea" id="RHEA:24380"/>
        <dbReference type="Rhea" id="RHEA-COMP:9952"/>
        <dbReference type="Rhea" id="RHEA-COMP:9953"/>
        <dbReference type="ChEBI" id="CHEBI:15378"/>
        <dbReference type="ChEBI" id="CHEBI:57453"/>
        <dbReference type="ChEBI" id="CHEBI:78530"/>
        <dbReference type="ChEBI" id="CHEBI:78844"/>
        <dbReference type="ChEBI" id="CHEBI:195366"/>
        <dbReference type="EC" id="2.1.2.9"/>
    </reaction>
</comment>
<dbReference type="InterPro" id="IPR041711">
    <property type="entry name" value="Met-tRNA-FMT_N"/>
</dbReference>
<feature type="binding site" evidence="5">
    <location>
        <begin position="109"/>
        <end position="112"/>
    </location>
    <ligand>
        <name>(6S)-5,6,7,8-tetrahydrofolate</name>
        <dbReference type="ChEBI" id="CHEBI:57453"/>
    </ligand>
</feature>
<evidence type="ECO:0000256" key="5">
    <source>
        <dbReference type="HAMAP-Rule" id="MF_00182"/>
    </source>
</evidence>
<dbReference type="InterPro" id="IPR002376">
    <property type="entry name" value="Formyl_transf_N"/>
</dbReference>
<dbReference type="InterPro" id="IPR005794">
    <property type="entry name" value="Fmt"/>
</dbReference>
<evidence type="ECO:0000313" key="9">
    <source>
        <dbReference type="Proteomes" id="UP000589351"/>
    </source>
</evidence>
<dbReference type="Pfam" id="PF02911">
    <property type="entry name" value="Formyl_trans_C"/>
    <property type="match status" value="1"/>
</dbReference>
<keyword evidence="3 5" id="KW-0808">Transferase</keyword>